<dbReference type="InterPro" id="IPR003695">
    <property type="entry name" value="Ppx_GppA_N"/>
</dbReference>
<dbReference type="InterPro" id="IPR050273">
    <property type="entry name" value="GppA/Ppx_hydrolase"/>
</dbReference>
<name>A0A2A5WD77_9GAMM</name>
<dbReference type="PANTHER" id="PTHR30005:SF0">
    <property type="entry name" value="RETROGRADE REGULATION PROTEIN 2"/>
    <property type="match status" value="1"/>
</dbReference>
<gene>
    <name evidence="2" type="ORF">CNF02_05215</name>
</gene>
<dbReference type="InterPro" id="IPR043129">
    <property type="entry name" value="ATPase_NBD"/>
</dbReference>
<comment type="caution">
    <text evidence="2">The sequence shown here is derived from an EMBL/GenBank/DDBJ whole genome shotgun (WGS) entry which is preliminary data.</text>
</comment>
<evidence type="ECO:0000313" key="3">
    <source>
        <dbReference type="Proteomes" id="UP000219329"/>
    </source>
</evidence>
<evidence type="ECO:0000313" key="2">
    <source>
        <dbReference type="EMBL" id="PDH34197.1"/>
    </source>
</evidence>
<dbReference type="Pfam" id="PF02541">
    <property type="entry name" value="Ppx-GppA"/>
    <property type="match status" value="1"/>
</dbReference>
<proteinExistence type="predicted"/>
<feature type="domain" description="Ppx/GppA phosphatase N-terminal" evidence="1">
    <location>
        <begin position="18"/>
        <end position="300"/>
    </location>
</feature>
<dbReference type="Gene3D" id="3.30.420.150">
    <property type="entry name" value="Exopolyphosphatase. Domain 2"/>
    <property type="match status" value="1"/>
</dbReference>
<dbReference type="CDD" id="cd24053">
    <property type="entry name" value="ASKHA_NBD_EcPPX-GppA-like"/>
    <property type="match status" value="1"/>
</dbReference>
<protein>
    <recommendedName>
        <fullName evidence="1">Ppx/GppA phosphatase N-terminal domain-containing protein</fullName>
    </recommendedName>
</protein>
<dbReference type="SUPFAM" id="SSF53067">
    <property type="entry name" value="Actin-like ATPase domain"/>
    <property type="match status" value="2"/>
</dbReference>
<dbReference type="AlphaFoldDB" id="A0A2A5WD77"/>
<dbReference type="Proteomes" id="UP000219329">
    <property type="component" value="Unassembled WGS sequence"/>
</dbReference>
<dbReference type="Gene3D" id="3.30.420.40">
    <property type="match status" value="1"/>
</dbReference>
<reference evidence="2 3" key="1">
    <citation type="submission" date="2017-08" db="EMBL/GenBank/DDBJ databases">
        <title>Fine stratification of microbial communities through a metagenomic profile of the photic zone.</title>
        <authorList>
            <person name="Haro-Moreno J.M."/>
            <person name="Lopez-Perez M."/>
            <person name="De La Torre J."/>
            <person name="Picazo A."/>
            <person name="Camacho A."/>
            <person name="Rodriguez-Valera F."/>
        </authorList>
    </citation>
    <scope>NUCLEOTIDE SEQUENCE [LARGE SCALE GENOMIC DNA]</scope>
    <source>
        <strain evidence="2">MED-G28</strain>
    </source>
</reference>
<organism evidence="2 3">
    <name type="scientific">OM182 bacterium MED-G28</name>
    <dbReference type="NCBI Taxonomy" id="1986256"/>
    <lineage>
        <taxon>Bacteria</taxon>
        <taxon>Pseudomonadati</taxon>
        <taxon>Pseudomonadota</taxon>
        <taxon>Gammaproteobacteria</taxon>
        <taxon>OMG group</taxon>
        <taxon>OM182 clade</taxon>
    </lineage>
</organism>
<evidence type="ECO:0000259" key="1">
    <source>
        <dbReference type="Pfam" id="PF02541"/>
    </source>
</evidence>
<sequence length="320" mass="35546">MYACIDLGSNSFHLLIGEWEDGRIQIIERLSEKVQLGENVNINGYIAPETFERGQSCLRRFKLLMKQYPVKRYWALGTNTFRIADNAEEFIQAAKVKGIDISVISGAQEAVLIYAGVITALPLSERRRLIIDIGGGSTEIIVGQKHDRVLTESLIIGSVSWRDRFFSSAQQKSAIILEHMDLGVAAAKQVFESISPSIERAEWDEAYASSGTVKMLAFICEAHGYGENQIQLTALHNLKGKIAKCIADGSNLAGLKQRRRDLLLPGWCILVGLMESYKVETINFSATALREGMLDFMVKNEKTLRALESSQLPEVSFAKG</sequence>
<dbReference type="EMBL" id="NTJZ01000004">
    <property type="protein sequence ID" value="PDH34197.1"/>
    <property type="molecule type" value="Genomic_DNA"/>
</dbReference>
<dbReference type="PANTHER" id="PTHR30005">
    <property type="entry name" value="EXOPOLYPHOSPHATASE"/>
    <property type="match status" value="1"/>
</dbReference>
<accession>A0A2A5WD77</accession>
<dbReference type="GO" id="GO:0016462">
    <property type="term" value="F:pyrophosphatase activity"/>
    <property type="evidence" value="ECO:0007669"/>
    <property type="project" value="TreeGrafter"/>
</dbReference>